<sequence length="107" mass="11135">MVDAFRVRPGVLESDAQVWSDWASRLSTLGGSIPEVGAGLDPLAFSILPGAGEVRDAYAAAASTLRAAVAKGTNQFEGISGKLAWAAAQYAAAEEQNLADIRTVSER</sequence>
<name>A0A5N0TK11_9MICO</name>
<accession>A0A5N0TK11</accession>
<reference evidence="2" key="1">
    <citation type="submission" date="2019-09" db="EMBL/GenBank/DDBJ databases">
        <title>Mumia zhuanghuii sp. nov. isolated from the intestinal contents of plateau pika (Ochotona curzoniae) in the Qinghai-Tibet plateau of China.</title>
        <authorList>
            <person name="Tian Z."/>
        </authorList>
    </citation>
    <scope>NUCLEOTIDE SEQUENCE [LARGE SCALE GENOMIC DNA]</scope>
    <source>
        <strain evidence="2">L-033</strain>
    </source>
</reference>
<gene>
    <name evidence="1" type="ORF">F6B40_03085</name>
</gene>
<dbReference type="RefSeq" id="WP_150892052.1">
    <property type="nucleotide sequence ID" value="NZ_VYUY01000005.1"/>
</dbReference>
<dbReference type="EMBL" id="VYUY01000005">
    <property type="protein sequence ID" value="KAA9135513.1"/>
    <property type="molecule type" value="Genomic_DNA"/>
</dbReference>
<proteinExistence type="predicted"/>
<comment type="caution">
    <text evidence="1">The sequence shown here is derived from an EMBL/GenBank/DDBJ whole genome shotgun (WGS) entry which is preliminary data.</text>
</comment>
<evidence type="ECO:0000313" key="2">
    <source>
        <dbReference type="Proteomes" id="UP000326838"/>
    </source>
</evidence>
<organism evidence="1 2">
    <name type="scientific">Microbacterium caowuchunii</name>
    <dbReference type="NCBI Taxonomy" id="2614638"/>
    <lineage>
        <taxon>Bacteria</taxon>
        <taxon>Bacillati</taxon>
        <taxon>Actinomycetota</taxon>
        <taxon>Actinomycetes</taxon>
        <taxon>Micrococcales</taxon>
        <taxon>Microbacteriaceae</taxon>
        <taxon>Microbacterium</taxon>
    </lineage>
</organism>
<evidence type="ECO:0008006" key="3">
    <source>
        <dbReference type="Google" id="ProtNLM"/>
    </source>
</evidence>
<evidence type="ECO:0000313" key="1">
    <source>
        <dbReference type="EMBL" id="KAA9135513.1"/>
    </source>
</evidence>
<protein>
    <recommendedName>
        <fullName evidence="3">Excreted virulence factor EspC, type VII ESX diderm</fullName>
    </recommendedName>
</protein>
<keyword evidence="2" id="KW-1185">Reference proteome</keyword>
<dbReference type="AlphaFoldDB" id="A0A5N0TK11"/>
<dbReference type="Proteomes" id="UP000326838">
    <property type="component" value="Unassembled WGS sequence"/>
</dbReference>